<dbReference type="Gene3D" id="3.40.50.410">
    <property type="entry name" value="von Willebrand factor, type A domain"/>
    <property type="match status" value="1"/>
</dbReference>
<evidence type="ECO:0000256" key="7">
    <source>
        <dbReference type="ARBA" id="ARBA00023157"/>
    </source>
</evidence>
<evidence type="ECO:0000256" key="9">
    <source>
        <dbReference type="SAM" id="MobiDB-lite"/>
    </source>
</evidence>
<name>A0A9J7NAV9_BRAFL</name>
<accession>A0A9J7NAV9</accession>
<dbReference type="InterPro" id="IPR001846">
    <property type="entry name" value="VWF_type-D"/>
</dbReference>
<reference evidence="13" key="1">
    <citation type="journal article" date="2016" name="Genome Biol. Evol.">
        <title>Conserved non-coding elements in the most distant genera of cephalochordates: the Goldilocks principle.</title>
        <authorList>
            <person name="Yue J.X."/>
            <person name="Kozmikova I."/>
            <person name="Ono H."/>
            <person name="Nossa C.W."/>
            <person name="Kozmik Z."/>
            <person name="Putnam N.H."/>
            <person name="Yu J.K."/>
            <person name="Holland L.Z."/>
        </authorList>
    </citation>
    <scope>NUCLEOTIDE SEQUENCE</scope>
</reference>
<keyword evidence="12" id="KW-1185">Reference proteome</keyword>
<protein>
    <submittedName>
        <fullName evidence="13">Uncharacterized protein LOC118429374</fullName>
    </submittedName>
</protein>
<dbReference type="InterPro" id="IPR036465">
    <property type="entry name" value="vWFA_dom_sf"/>
</dbReference>
<sequence length="1306" mass="142878">MSPRGLKACCHGESISSARRQAIQYFCTICEETFPAAYCSSTGPHDPTGDEFRNRGYTSLGCWKDTWNRAIPTLERTDARLDGFYKARANAIEKCYQVARSRGFTVFAVQDGGWCAGSANALNTYRKYGPSRTCAADGEGGPWGNAVYKITGGPIAGTCLAWGDPHYITFDNRRHDFQGTCKYVLVRHADFTVAVRNVHRPGRSQRVAFCDRVEVTVYGYKIQIRSGGGRDVLVNGYRRSLPVCLNRKVSISISGLNVMIQTDRCFSLTYDGNHRVEIKAPASYKGKLSGMCGNYNGQPNDDNLMPGGQVASTSLLYGNSWIAPDDDTCPDTRPQDNFDSNDIRPADRQRYLHPSKCGLLKAANGPFRSCNSIVSPTEFVETCVFDMAAYRGDQLVLCQNLQAYADACVSAGGKPQQWRRRGFCAVPCPPHSHYSQCATPCPRTCADSGPRPCTKNCVESCVCDNGYVLSGAHCVPLSSCGCSKDGNLYEKNEVWKSGNEICTCLPTRRIQCERQTGGEVSVEIGGTGWNTVGGSLSFVSIGFCGVWGVNPTGVVYYRVGTYGNERVPGTGWLTVTGVGLVQISSGQGIVWGVTARYRVYVRIGITAQRPQGTRWTEIRGRALKSICVSGYYVWGATTAGTVYYRTGVTAARQSGTGWAQVSGPPIRGLSYVSIGHCGVWAVTSSGTIWYRSGTYGGTGSVGTQWVQVTGCSLVSISVGYNVVWGVSAIGQVFIRIGITAKVPQGTAWRLVGGSLTQIYVSSSSNRVWGCGLSHHIYLRVGITWSQGPVDIPAPTCRSKADIHVLVDGSKSVKTRNFPAVRQFILKLAAGFEIGPNKARFGVYQFAKDMQTEFKMNQYNNREALLDAIKKIEYMNQYQTKTGQSLKAVYEEFTKANGARDGVEKIIILITDGKATDQVRQPAQYVKNKGAHVFTVGVAKYKISELKLIASNDDYVATANDFEDLDRIRDKVLEVVCQADKGKRNIGAEVDNGLQYLKQTAEALMDDLEGRKNLGLETAHTETGEDAAMQLREMLDSMSELTADAIEAGEEATKKVSLVLNEIDRQLQDIRDLTDIRDPSNIRDLPNIRDIPEPDGYEESRDLHDPQPDGMEEIRNVLEADLDMLEEIRNLQVDKGLELEGLEEDEGLELDGLEEDEGLGLDGLEEDEGLGLDGLEKDEGLGLDGLEKDEGLGLDGLEKDEGLGLDGLEKDEGLGLDGLEEDKGFELDGLDEDEGLELDGLEEDENLELDGLGEDQDPQPGELEEDEGLEHDGLEEDEGFELGGLEEDEDLDDLEEVLRELEEIIDG</sequence>
<feature type="domain" description="VWFD" evidence="11">
    <location>
        <begin position="157"/>
        <end position="330"/>
    </location>
</feature>
<dbReference type="SMART" id="SM00216">
    <property type="entry name" value="VWD"/>
    <property type="match status" value="1"/>
</dbReference>
<dbReference type="InterPro" id="IPR002035">
    <property type="entry name" value="VWF_A"/>
</dbReference>
<dbReference type="GeneID" id="118429374"/>
<dbReference type="Pfam" id="PF00092">
    <property type="entry name" value="VWA"/>
    <property type="match status" value="1"/>
</dbReference>
<feature type="region of interest" description="Disordered" evidence="9">
    <location>
        <begin position="1077"/>
        <end position="1109"/>
    </location>
</feature>
<dbReference type="PRINTS" id="PR00453">
    <property type="entry name" value="VWFADOMAIN"/>
</dbReference>
<dbReference type="CDD" id="cd19941">
    <property type="entry name" value="TIL"/>
    <property type="match status" value="1"/>
</dbReference>
<feature type="compositionally biased region" description="Basic and acidic residues" evidence="9">
    <location>
        <begin position="1173"/>
        <end position="1212"/>
    </location>
</feature>
<evidence type="ECO:0000256" key="5">
    <source>
        <dbReference type="ARBA" id="ARBA00022737"/>
    </source>
</evidence>
<keyword evidence="4" id="KW-0732">Signal</keyword>
<dbReference type="Proteomes" id="UP000001554">
    <property type="component" value="Chromosome 13"/>
</dbReference>
<dbReference type="Pfam" id="PF19193">
    <property type="entry name" value="Tectonin"/>
    <property type="match status" value="1"/>
</dbReference>
<dbReference type="SUPFAM" id="SSF53300">
    <property type="entry name" value="vWA-like"/>
    <property type="match status" value="1"/>
</dbReference>
<dbReference type="RefSeq" id="XP_035695746.1">
    <property type="nucleotide sequence ID" value="XM_035839853.1"/>
</dbReference>
<feature type="region of interest" description="Disordered" evidence="9">
    <location>
        <begin position="1158"/>
        <end position="1291"/>
    </location>
</feature>
<dbReference type="SMART" id="SM00706">
    <property type="entry name" value="TECPR"/>
    <property type="match status" value="6"/>
</dbReference>
<dbReference type="InterPro" id="IPR036084">
    <property type="entry name" value="Ser_inhib-like_sf"/>
</dbReference>
<dbReference type="FunFam" id="3.40.50.410:FF:000004">
    <property type="entry name" value="collagen alpha-6(VI) chain"/>
    <property type="match status" value="1"/>
</dbReference>
<feature type="domain" description="VWFA" evidence="10">
    <location>
        <begin position="801"/>
        <end position="971"/>
    </location>
</feature>
<feature type="compositionally biased region" description="Acidic residues" evidence="9">
    <location>
        <begin position="1158"/>
        <end position="1169"/>
    </location>
</feature>
<evidence type="ECO:0000313" key="13">
    <source>
        <dbReference type="RefSeq" id="XP_035695746.1"/>
    </source>
</evidence>
<dbReference type="SUPFAM" id="SSF57567">
    <property type="entry name" value="Serine protease inhibitors"/>
    <property type="match status" value="1"/>
</dbReference>
<gene>
    <name evidence="13" type="primary">LOC118429374</name>
</gene>
<evidence type="ECO:0000256" key="4">
    <source>
        <dbReference type="ARBA" id="ARBA00022729"/>
    </source>
</evidence>
<dbReference type="SMART" id="SM00327">
    <property type="entry name" value="VWA"/>
    <property type="match status" value="1"/>
</dbReference>
<proteinExistence type="predicted"/>
<feature type="compositionally biased region" description="Acidic residues" evidence="9">
    <location>
        <begin position="1227"/>
        <end position="1291"/>
    </location>
</feature>
<dbReference type="PROSITE" id="PS50234">
    <property type="entry name" value="VWFA"/>
    <property type="match status" value="1"/>
</dbReference>
<evidence type="ECO:0000256" key="3">
    <source>
        <dbReference type="ARBA" id="ARBA00022525"/>
    </source>
</evidence>
<dbReference type="OrthoDB" id="5945029at2759"/>
<keyword evidence="5" id="KW-0677">Repeat</keyword>
<dbReference type="Pfam" id="PF06462">
    <property type="entry name" value="Hyd_WA"/>
    <property type="match status" value="1"/>
</dbReference>
<organism evidence="12 13">
    <name type="scientific">Branchiostoma floridae</name>
    <name type="common">Florida lancelet</name>
    <name type="synonym">Amphioxus</name>
    <dbReference type="NCBI Taxonomy" id="7739"/>
    <lineage>
        <taxon>Eukaryota</taxon>
        <taxon>Metazoa</taxon>
        <taxon>Chordata</taxon>
        <taxon>Cephalochordata</taxon>
        <taxon>Leptocardii</taxon>
        <taxon>Amphioxiformes</taxon>
        <taxon>Branchiostomatidae</taxon>
        <taxon>Branchiostoma</taxon>
    </lineage>
</organism>
<dbReference type="InterPro" id="IPR002919">
    <property type="entry name" value="TIL_dom"/>
</dbReference>
<reference evidence="13" key="3">
    <citation type="submission" date="2025-08" db="UniProtKB">
        <authorList>
            <consortium name="RefSeq"/>
        </authorList>
    </citation>
    <scope>IDENTIFICATION</scope>
</reference>
<dbReference type="PANTHER" id="PTHR46160">
    <property type="entry name" value="ALPHA-TECTORIN-RELATED"/>
    <property type="match status" value="1"/>
</dbReference>
<dbReference type="FunFam" id="2.10.25.10:FF:000055">
    <property type="entry name" value="alpha-tectorin isoform X1"/>
    <property type="match status" value="1"/>
</dbReference>
<evidence type="ECO:0000256" key="1">
    <source>
        <dbReference type="ARBA" id="ARBA00004370"/>
    </source>
</evidence>
<dbReference type="InterPro" id="IPR006624">
    <property type="entry name" value="Beta-propeller_rpt_TECPR"/>
</dbReference>
<dbReference type="PROSITE" id="PS51233">
    <property type="entry name" value="VWFD"/>
    <property type="match status" value="1"/>
</dbReference>
<dbReference type="InterPro" id="IPR014853">
    <property type="entry name" value="VWF/SSPO/ZAN-like_Cys-rich_dom"/>
</dbReference>
<dbReference type="GO" id="GO:0016020">
    <property type="term" value="C:membrane"/>
    <property type="evidence" value="ECO:0007669"/>
    <property type="project" value="UniProtKB-SubCell"/>
</dbReference>
<dbReference type="Pfam" id="PF00094">
    <property type="entry name" value="VWD"/>
    <property type="match status" value="1"/>
</dbReference>
<dbReference type="GO" id="GO:0005576">
    <property type="term" value="C:extracellular region"/>
    <property type="evidence" value="ECO:0007669"/>
    <property type="project" value="UniProtKB-SubCell"/>
</dbReference>
<comment type="subcellular location">
    <subcellularLocation>
        <location evidence="1">Membrane</location>
    </subcellularLocation>
    <subcellularLocation>
        <location evidence="2">Secreted</location>
    </subcellularLocation>
</comment>
<evidence type="ECO:0000256" key="8">
    <source>
        <dbReference type="ARBA" id="ARBA00023180"/>
    </source>
</evidence>
<dbReference type="Pfam" id="PF08742">
    <property type="entry name" value="C8"/>
    <property type="match status" value="1"/>
</dbReference>
<keyword evidence="7" id="KW-1015">Disulfide bond</keyword>
<dbReference type="KEGG" id="bfo:118429374"/>
<keyword evidence="8" id="KW-0325">Glycoprotein</keyword>
<dbReference type="SMART" id="SM00832">
    <property type="entry name" value="C8"/>
    <property type="match status" value="1"/>
</dbReference>
<keyword evidence="6" id="KW-0472">Membrane</keyword>
<dbReference type="Gene3D" id="2.10.25.10">
    <property type="entry name" value="Laminin"/>
    <property type="match status" value="1"/>
</dbReference>
<keyword evidence="3" id="KW-0964">Secreted</keyword>
<evidence type="ECO:0000313" key="12">
    <source>
        <dbReference type="Proteomes" id="UP000001554"/>
    </source>
</evidence>
<evidence type="ECO:0000259" key="10">
    <source>
        <dbReference type="PROSITE" id="PS50234"/>
    </source>
</evidence>
<dbReference type="PANTHER" id="PTHR46160:SF8">
    <property type="entry name" value="VWFD DOMAIN-CONTAINING PROTEIN"/>
    <property type="match status" value="1"/>
</dbReference>
<reference evidence="12" key="2">
    <citation type="journal article" date="2020" name="Nat. Ecol. Evol.">
        <title>Deeply conserved synteny resolves early events in vertebrate evolution.</title>
        <authorList>
            <person name="Simakov O."/>
            <person name="Marletaz F."/>
            <person name="Yue J.X."/>
            <person name="O'Connell B."/>
            <person name="Jenkins J."/>
            <person name="Brandt A."/>
            <person name="Calef R."/>
            <person name="Tung C.H."/>
            <person name="Huang T.K."/>
            <person name="Schmutz J."/>
            <person name="Satoh N."/>
            <person name="Yu J.K."/>
            <person name="Putnam N.H."/>
            <person name="Green R.E."/>
            <person name="Rokhsar D.S."/>
        </authorList>
    </citation>
    <scope>NUCLEOTIDE SEQUENCE [LARGE SCALE GENOMIC DNA]</scope>
    <source>
        <strain evidence="12">S238N-H82</strain>
    </source>
</reference>
<evidence type="ECO:0000259" key="11">
    <source>
        <dbReference type="PROSITE" id="PS51233"/>
    </source>
</evidence>
<evidence type="ECO:0000256" key="6">
    <source>
        <dbReference type="ARBA" id="ARBA00023136"/>
    </source>
</evidence>
<evidence type="ECO:0000256" key="2">
    <source>
        <dbReference type="ARBA" id="ARBA00004613"/>
    </source>
</evidence>
<dbReference type="InterPro" id="IPR052749">
    <property type="entry name" value="Alpha-tectorin"/>
</dbReference>
<dbReference type="Pfam" id="PF01826">
    <property type="entry name" value="TIL"/>
    <property type="match status" value="1"/>
</dbReference>